<keyword evidence="2" id="KW-1185">Reference proteome</keyword>
<dbReference type="AlphaFoldDB" id="A0A0M2PPX5"/>
<reference evidence="1" key="1">
    <citation type="submission" date="2012-04" db="EMBL/GenBank/DDBJ databases">
        <authorList>
            <person name="Borisov I.G."/>
            <person name="Ivanikova N.V."/>
            <person name="Pinevich A.V."/>
        </authorList>
    </citation>
    <scope>NUCLEOTIDE SEQUENCE</scope>
    <source>
        <strain evidence="1">CALU 1027</strain>
    </source>
</reference>
<dbReference type="EMBL" id="AJTX02000009">
    <property type="protein sequence ID" value="KKI98304.1"/>
    <property type="molecule type" value="Genomic_DNA"/>
</dbReference>
<name>A0A0M2PPX5_PROHO</name>
<proteinExistence type="predicted"/>
<sequence>MNTPKRLSTSEMQVTSIRLESELKERLRDLSGDQGYQILIRKVLWDYVERHGDDRFRRCLPSEIRLTTPATAQREESCAITGQTIAPQESMLLGWTNLGEWVPLSLHSLSAPALSRCSEALEV</sequence>
<dbReference type="STRING" id="317619.GCA_000332315_01309"/>
<comment type="caution">
    <text evidence="1">The sequence shown here is derived from an EMBL/GenBank/DDBJ whole genome shotgun (WGS) entry which is preliminary data.</text>
</comment>
<dbReference type="Proteomes" id="UP000034681">
    <property type="component" value="Unassembled WGS sequence"/>
</dbReference>
<gene>
    <name evidence="1" type="ORF">PROH_19180</name>
</gene>
<organism evidence="1 2">
    <name type="scientific">Prochlorothrix hollandica PCC 9006 = CALU 1027</name>
    <dbReference type="NCBI Taxonomy" id="317619"/>
    <lineage>
        <taxon>Bacteria</taxon>
        <taxon>Bacillati</taxon>
        <taxon>Cyanobacteriota</taxon>
        <taxon>Cyanophyceae</taxon>
        <taxon>Prochlorotrichales</taxon>
        <taxon>Prochlorotrichaceae</taxon>
        <taxon>Prochlorothrix</taxon>
    </lineage>
</organism>
<accession>A0A0M2PPX5</accession>
<protein>
    <submittedName>
        <fullName evidence="1">Uncharacterized protein</fullName>
    </submittedName>
</protein>
<evidence type="ECO:0000313" key="2">
    <source>
        <dbReference type="Proteomes" id="UP000034681"/>
    </source>
</evidence>
<dbReference type="eggNOG" id="ENOG5031R2B">
    <property type="taxonomic scope" value="Bacteria"/>
</dbReference>
<evidence type="ECO:0000313" key="1">
    <source>
        <dbReference type="EMBL" id="KKI98304.1"/>
    </source>
</evidence>
<dbReference type="RefSeq" id="WP_016924973.1">
    <property type="nucleotide sequence ID" value="NZ_KB235935.1"/>
</dbReference>
<dbReference type="OrthoDB" id="425055at2"/>